<evidence type="ECO:0000313" key="8">
    <source>
        <dbReference type="EMBL" id="QCU89573.1"/>
    </source>
</evidence>
<dbReference type="SUPFAM" id="SSF56091">
    <property type="entry name" value="DNA ligase/mRNA capping enzyme, catalytic domain"/>
    <property type="match status" value="1"/>
</dbReference>
<organism evidence="8 9">
    <name type="scientific">Thiomicrorhabdus sediminis</name>
    <dbReference type="NCBI Taxonomy" id="2580412"/>
    <lineage>
        <taxon>Bacteria</taxon>
        <taxon>Pseudomonadati</taxon>
        <taxon>Pseudomonadota</taxon>
        <taxon>Gammaproteobacteria</taxon>
        <taxon>Thiotrichales</taxon>
        <taxon>Piscirickettsiaceae</taxon>
        <taxon>Thiomicrorhabdus</taxon>
    </lineage>
</organism>
<reference evidence="8 9" key="1">
    <citation type="submission" date="2019-05" db="EMBL/GenBank/DDBJ databases">
        <title>Thiomicrorhabdus sediminis sp. nov, a novel sulfur-oxidizing bacterium isolated from coastal sediment.</title>
        <authorList>
            <person name="Liu X."/>
        </authorList>
    </citation>
    <scope>NUCLEOTIDE SEQUENCE [LARGE SCALE GENOMIC DNA]</scope>
    <source>
        <strain evidence="8 9">G1</strain>
    </source>
</reference>
<dbReference type="SUPFAM" id="SSF50249">
    <property type="entry name" value="Nucleic acid-binding proteins"/>
    <property type="match status" value="1"/>
</dbReference>
<evidence type="ECO:0000256" key="3">
    <source>
        <dbReference type="ARBA" id="ARBA00022705"/>
    </source>
</evidence>
<dbReference type="InterPro" id="IPR012310">
    <property type="entry name" value="DNA_ligase_ATP-dep_cent"/>
</dbReference>
<dbReference type="CDD" id="cd08041">
    <property type="entry name" value="OBF_kDNA_ligase_like"/>
    <property type="match status" value="1"/>
</dbReference>
<keyword evidence="5" id="KW-0234">DNA repair</keyword>
<keyword evidence="4" id="KW-0227">DNA damage</keyword>
<dbReference type="Proteomes" id="UP000304864">
    <property type="component" value="Chromosome"/>
</dbReference>
<name>A0A4V1HHM8_9GAMM</name>
<comment type="cofactor">
    <cofactor evidence="1">
        <name>a divalent metal cation</name>
        <dbReference type="ChEBI" id="CHEBI:60240"/>
    </cofactor>
</comment>
<dbReference type="RefSeq" id="WP_138564064.1">
    <property type="nucleotide sequence ID" value="NZ_CP040602.1"/>
</dbReference>
<dbReference type="OrthoDB" id="9782700at2"/>
<dbReference type="GO" id="GO:0006310">
    <property type="term" value="P:DNA recombination"/>
    <property type="evidence" value="ECO:0007669"/>
    <property type="project" value="InterPro"/>
</dbReference>
<dbReference type="Gene3D" id="3.30.1490.70">
    <property type="match status" value="1"/>
</dbReference>
<dbReference type="EMBL" id="CP040602">
    <property type="protein sequence ID" value="QCU89573.1"/>
    <property type="molecule type" value="Genomic_DNA"/>
</dbReference>
<evidence type="ECO:0000256" key="6">
    <source>
        <dbReference type="ARBA" id="ARBA00034003"/>
    </source>
</evidence>
<proteinExistence type="predicted"/>
<dbReference type="GO" id="GO:0006281">
    <property type="term" value="P:DNA repair"/>
    <property type="evidence" value="ECO:0007669"/>
    <property type="project" value="UniProtKB-KW"/>
</dbReference>
<evidence type="ECO:0000256" key="2">
    <source>
        <dbReference type="ARBA" id="ARBA00022598"/>
    </source>
</evidence>
<keyword evidence="9" id="KW-1185">Reference proteome</keyword>
<dbReference type="GO" id="GO:0006260">
    <property type="term" value="P:DNA replication"/>
    <property type="evidence" value="ECO:0007669"/>
    <property type="project" value="UniProtKB-KW"/>
</dbReference>
<dbReference type="PROSITE" id="PS50160">
    <property type="entry name" value="DNA_LIGASE_A3"/>
    <property type="match status" value="1"/>
</dbReference>
<dbReference type="InterPro" id="IPR016059">
    <property type="entry name" value="DNA_ligase_ATP-dep_CS"/>
</dbReference>
<dbReference type="Pfam" id="PF14743">
    <property type="entry name" value="DNA_ligase_OB_2"/>
    <property type="match status" value="1"/>
</dbReference>
<accession>A0A4V1HHM8</accession>
<dbReference type="GO" id="GO:0005524">
    <property type="term" value="F:ATP binding"/>
    <property type="evidence" value="ECO:0007669"/>
    <property type="project" value="InterPro"/>
</dbReference>
<evidence type="ECO:0000256" key="4">
    <source>
        <dbReference type="ARBA" id="ARBA00022763"/>
    </source>
</evidence>
<evidence type="ECO:0000313" key="9">
    <source>
        <dbReference type="Proteomes" id="UP000304864"/>
    </source>
</evidence>
<dbReference type="InterPro" id="IPR012340">
    <property type="entry name" value="NA-bd_OB-fold"/>
</dbReference>
<dbReference type="PANTHER" id="PTHR47810:SF1">
    <property type="entry name" value="DNA LIGASE B"/>
    <property type="match status" value="1"/>
</dbReference>
<evidence type="ECO:0000259" key="7">
    <source>
        <dbReference type="PROSITE" id="PS50160"/>
    </source>
</evidence>
<dbReference type="Pfam" id="PF01068">
    <property type="entry name" value="DNA_ligase_A_M"/>
    <property type="match status" value="1"/>
</dbReference>
<evidence type="ECO:0000256" key="5">
    <source>
        <dbReference type="ARBA" id="ARBA00023204"/>
    </source>
</evidence>
<dbReference type="GO" id="GO:0003910">
    <property type="term" value="F:DNA ligase (ATP) activity"/>
    <property type="evidence" value="ECO:0007669"/>
    <property type="project" value="UniProtKB-EC"/>
</dbReference>
<dbReference type="Gene3D" id="2.40.50.140">
    <property type="entry name" value="Nucleic acid-binding proteins"/>
    <property type="match status" value="1"/>
</dbReference>
<dbReference type="PANTHER" id="PTHR47810">
    <property type="entry name" value="DNA LIGASE"/>
    <property type="match status" value="1"/>
</dbReference>
<dbReference type="PROSITE" id="PS00333">
    <property type="entry name" value="DNA_LIGASE_A2"/>
    <property type="match status" value="1"/>
</dbReference>
<dbReference type="InterPro" id="IPR050326">
    <property type="entry name" value="NAD_dep_DNA_ligaseB"/>
</dbReference>
<comment type="catalytic activity">
    <reaction evidence="6">
        <text>ATP + (deoxyribonucleotide)n-3'-hydroxyl + 5'-phospho-(deoxyribonucleotide)m = (deoxyribonucleotide)n+m + AMP + diphosphate.</text>
        <dbReference type="EC" id="6.5.1.1"/>
    </reaction>
</comment>
<gene>
    <name evidence="8" type="ORF">FE785_02440</name>
</gene>
<sequence>MISLVFVLGFFVSGIANSAPQLLLLQQWEGFNRSQDIKGWLVSEKLDGVRAYWDGKNLLSRQGHKINAPEWFIEGLPAFELDGELWIGRNMFAETFSIVSQYVPDKRWQKVGYYIFEVPNQAGCLLERLQVLRDYLHERPLHHVHLIEQKPVANREELEGLLASMSSQGAEGLVIRKADEPYQTGRSNTALKLKLKQDAECEVVGYTSGKGKYINQVGALKCRLLAEQIQRLFPDLTIDTVIKIGSGLTDCLRAQPPVIGSRIQFEYSGLTKNGLPRFPVFKGVDKRL</sequence>
<dbReference type="AlphaFoldDB" id="A0A4V1HHM8"/>
<feature type="domain" description="ATP-dependent DNA ligase family profile" evidence="7">
    <location>
        <begin position="125"/>
        <end position="198"/>
    </location>
</feature>
<dbReference type="InterPro" id="IPR029319">
    <property type="entry name" value="DNA_ligase_OB"/>
</dbReference>
<dbReference type="CDD" id="cd07896">
    <property type="entry name" value="Adenylation_kDNA_ligase_like"/>
    <property type="match status" value="1"/>
</dbReference>
<evidence type="ECO:0000256" key="1">
    <source>
        <dbReference type="ARBA" id="ARBA00001968"/>
    </source>
</evidence>
<dbReference type="Gene3D" id="3.30.470.30">
    <property type="entry name" value="DNA ligase/mRNA capping enzyme"/>
    <property type="match status" value="1"/>
</dbReference>
<keyword evidence="2 8" id="KW-0436">Ligase</keyword>
<keyword evidence="3" id="KW-0235">DNA replication</keyword>
<protein>
    <submittedName>
        <fullName evidence="8">DNA ligase</fullName>
    </submittedName>
</protein>
<dbReference type="KEGG" id="thig:FE785_02440"/>
<dbReference type="NCBIfam" id="NF006592">
    <property type="entry name" value="PRK09125.1"/>
    <property type="match status" value="1"/>
</dbReference>